<evidence type="ECO:0000313" key="3">
    <source>
        <dbReference type="EMBL" id="MBC6489932.1"/>
    </source>
</evidence>
<dbReference type="EMBL" id="MBUA01000001">
    <property type="protein sequence ID" value="MBC6489932.1"/>
    <property type="molecule type" value="Genomic_DNA"/>
</dbReference>
<keyword evidence="2" id="KW-1133">Transmembrane helix</keyword>
<dbReference type="Proteomes" id="UP000765802">
    <property type="component" value="Unassembled WGS sequence"/>
</dbReference>
<gene>
    <name evidence="3" type="ORF">BC349_03060</name>
</gene>
<dbReference type="PANTHER" id="PTHR30386">
    <property type="entry name" value="MEMBRANE FUSION SUBUNIT OF EMRAB-TOLC MULTIDRUG EFFLUX PUMP"/>
    <property type="match status" value="1"/>
</dbReference>
<keyword evidence="1" id="KW-0175">Coiled coil</keyword>
<proteinExistence type="predicted"/>
<reference evidence="3 4" key="1">
    <citation type="submission" date="2016-07" db="EMBL/GenBank/DDBJ databases">
        <title>Genome analysis of Flavihumibacter stibioxidans YS-17.</title>
        <authorList>
            <person name="Shi K."/>
            <person name="Han Y."/>
            <person name="Wang G."/>
        </authorList>
    </citation>
    <scope>NUCLEOTIDE SEQUENCE [LARGE SCALE GENOMIC DNA]</scope>
    <source>
        <strain evidence="3 4">YS-17</strain>
    </source>
</reference>
<sequence length="457" mass="51843">MEHVREFLEKEAPGKEFKALRKVYMVEKDSRVKYWAIILFVILLICLFLPWTQNIRSRGAVTTSRQEQRPQELNAIIGGRIVKWNVKEGDFVKKGDTILQLAEVKVDYLDPNLVPRTKEQLDAKKDAVQNYKGKVKTIDQQLQFLEQALVLKINELQNKVRQQEFKIRSDSMDLVAAENDLAFKREQQRRQKIMYDSGVASLFSLEQRSQSVQEALAKKTSAEIKLSNARQELTRLQIELNGERQQYLEKISKAQGDRFQAESQIATGVGEIAKLENLYTSYDMRNQMYNVVAPQDGQVVKAKKAGINEMVKEGDMLVEIVPTDYQYAVAIFVRPVDLPLLVKGQKVRFIFDGFPAIVFSGWPEASYGTFGGIVSAVESSVSENGMFRVLVTEDPADRKWPPALKMGTGASGIALLKDVPVWYELWRNINGFPPDYYQTTAAGKNDSKNGKSAAEKK</sequence>
<evidence type="ECO:0000256" key="2">
    <source>
        <dbReference type="SAM" id="Phobius"/>
    </source>
</evidence>
<organism evidence="3 4">
    <name type="scientific">Flavihumibacter stibioxidans</name>
    <dbReference type="NCBI Taxonomy" id="1834163"/>
    <lineage>
        <taxon>Bacteria</taxon>
        <taxon>Pseudomonadati</taxon>
        <taxon>Bacteroidota</taxon>
        <taxon>Chitinophagia</taxon>
        <taxon>Chitinophagales</taxon>
        <taxon>Chitinophagaceae</taxon>
        <taxon>Flavihumibacter</taxon>
    </lineage>
</organism>
<evidence type="ECO:0000256" key="1">
    <source>
        <dbReference type="SAM" id="Coils"/>
    </source>
</evidence>
<keyword evidence="2" id="KW-0812">Transmembrane</keyword>
<evidence type="ECO:0000313" key="4">
    <source>
        <dbReference type="Proteomes" id="UP000765802"/>
    </source>
</evidence>
<dbReference type="InterPro" id="IPR050739">
    <property type="entry name" value="MFP"/>
</dbReference>
<dbReference type="Gene3D" id="2.40.50.100">
    <property type="match status" value="1"/>
</dbReference>
<dbReference type="RefSeq" id="WP_187255265.1">
    <property type="nucleotide sequence ID" value="NZ_JBHULF010000006.1"/>
</dbReference>
<feature type="transmembrane region" description="Helical" evidence="2">
    <location>
        <begin position="32"/>
        <end position="51"/>
    </location>
</feature>
<comment type="caution">
    <text evidence="3">The sequence shown here is derived from an EMBL/GenBank/DDBJ whole genome shotgun (WGS) entry which is preliminary data.</text>
</comment>
<protein>
    <submittedName>
        <fullName evidence="3">Biotin attachment protein</fullName>
    </submittedName>
</protein>
<keyword evidence="2" id="KW-0472">Membrane</keyword>
<keyword evidence="4" id="KW-1185">Reference proteome</keyword>
<name>A0ABR7M4L2_9BACT</name>
<feature type="coiled-coil region" evidence="1">
    <location>
        <begin position="212"/>
        <end position="246"/>
    </location>
</feature>
<accession>A0ABR7M4L2</accession>
<dbReference type="InterPro" id="IPR011053">
    <property type="entry name" value="Single_hybrid_motif"/>
</dbReference>
<dbReference type="SUPFAM" id="SSF51230">
    <property type="entry name" value="Single hybrid motif"/>
    <property type="match status" value="1"/>
</dbReference>
<dbReference type="PRINTS" id="PR01490">
    <property type="entry name" value="RTXTOXIND"/>
</dbReference>